<dbReference type="RefSeq" id="WP_328659135.1">
    <property type="nucleotide sequence ID" value="NZ_CP108014.1"/>
</dbReference>
<organism evidence="2 3">
    <name type="scientific">Nocardia salmonicida</name>
    <dbReference type="NCBI Taxonomy" id="53431"/>
    <lineage>
        <taxon>Bacteria</taxon>
        <taxon>Bacillati</taxon>
        <taxon>Actinomycetota</taxon>
        <taxon>Actinomycetes</taxon>
        <taxon>Mycobacteriales</taxon>
        <taxon>Nocardiaceae</taxon>
        <taxon>Nocardia</taxon>
    </lineage>
</organism>
<sequence length="83" mass="9050">MFAIAGAGLILLVFAAYLWDVVAAAVHRVRDRFGGAEVAEPIRERESTNTRRTAESRDRRSARIAARRSAIHAKQASAADVDS</sequence>
<dbReference type="EMBL" id="CP109527">
    <property type="protein sequence ID" value="WTY37690.1"/>
    <property type="molecule type" value="Genomic_DNA"/>
</dbReference>
<gene>
    <name evidence="2" type="ORF">OG308_07580</name>
</gene>
<feature type="compositionally biased region" description="Basic and acidic residues" evidence="1">
    <location>
        <begin position="40"/>
        <end position="61"/>
    </location>
</feature>
<feature type="region of interest" description="Disordered" evidence="1">
    <location>
        <begin position="37"/>
        <end position="62"/>
    </location>
</feature>
<evidence type="ECO:0000313" key="3">
    <source>
        <dbReference type="Proteomes" id="UP001621418"/>
    </source>
</evidence>
<protein>
    <recommendedName>
        <fullName evidence="4">Secreted protein</fullName>
    </recommendedName>
</protein>
<evidence type="ECO:0000256" key="1">
    <source>
        <dbReference type="SAM" id="MobiDB-lite"/>
    </source>
</evidence>
<reference evidence="2 3" key="1">
    <citation type="submission" date="2022-10" db="EMBL/GenBank/DDBJ databases">
        <title>The complete genomes of actinobacterial strains from the NBC collection.</title>
        <authorList>
            <person name="Joergensen T.S."/>
            <person name="Alvarez Arevalo M."/>
            <person name="Sterndorff E.B."/>
            <person name="Faurdal D."/>
            <person name="Vuksanovic O."/>
            <person name="Mourched A.-S."/>
            <person name="Charusanti P."/>
            <person name="Shaw S."/>
            <person name="Blin K."/>
            <person name="Weber T."/>
        </authorList>
    </citation>
    <scope>NUCLEOTIDE SEQUENCE [LARGE SCALE GENOMIC DNA]</scope>
    <source>
        <strain evidence="2 3">NBC_01413</strain>
    </source>
</reference>
<name>A0ABZ1NCH4_9NOCA</name>
<accession>A0ABZ1NCH4</accession>
<dbReference type="Proteomes" id="UP001621418">
    <property type="component" value="Chromosome"/>
</dbReference>
<dbReference type="GeneID" id="91380835"/>
<keyword evidence="3" id="KW-1185">Reference proteome</keyword>
<proteinExistence type="predicted"/>
<evidence type="ECO:0000313" key="2">
    <source>
        <dbReference type="EMBL" id="WTY37690.1"/>
    </source>
</evidence>
<evidence type="ECO:0008006" key="4">
    <source>
        <dbReference type="Google" id="ProtNLM"/>
    </source>
</evidence>